<dbReference type="GO" id="GO:0032993">
    <property type="term" value="C:protein-DNA complex"/>
    <property type="evidence" value="ECO:0007669"/>
    <property type="project" value="TreeGrafter"/>
</dbReference>
<name>A0A086MVG8_9ACTN</name>
<dbReference type="AlphaFoldDB" id="A0A086MVG8"/>
<dbReference type="PROSITE" id="PS50931">
    <property type="entry name" value="HTH_LYSR"/>
    <property type="match status" value="1"/>
</dbReference>
<dbReference type="SUPFAM" id="SSF46785">
    <property type="entry name" value="Winged helix' DNA-binding domain"/>
    <property type="match status" value="1"/>
</dbReference>
<feature type="domain" description="HTH lysR-type" evidence="5">
    <location>
        <begin position="1"/>
        <end position="58"/>
    </location>
</feature>
<dbReference type="InterPro" id="IPR000847">
    <property type="entry name" value="LysR_HTH_N"/>
</dbReference>
<dbReference type="Gene3D" id="1.10.10.10">
    <property type="entry name" value="Winged helix-like DNA-binding domain superfamily/Winged helix DNA-binding domain"/>
    <property type="match status" value="1"/>
</dbReference>
<evidence type="ECO:0000313" key="7">
    <source>
        <dbReference type="Proteomes" id="UP000029095"/>
    </source>
</evidence>
<dbReference type="InterPro" id="IPR036388">
    <property type="entry name" value="WH-like_DNA-bd_sf"/>
</dbReference>
<evidence type="ECO:0000256" key="2">
    <source>
        <dbReference type="ARBA" id="ARBA00023015"/>
    </source>
</evidence>
<comment type="caution">
    <text evidence="6">The sequence shown here is derived from an EMBL/GenBank/DDBJ whole genome shotgun (WGS) entry which is preliminary data.</text>
</comment>
<evidence type="ECO:0000256" key="3">
    <source>
        <dbReference type="ARBA" id="ARBA00023125"/>
    </source>
</evidence>
<dbReference type="STRING" id="1915400.FM21_18650"/>
<dbReference type="GO" id="GO:0003700">
    <property type="term" value="F:DNA-binding transcription factor activity"/>
    <property type="evidence" value="ECO:0007669"/>
    <property type="project" value="InterPro"/>
</dbReference>
<dbReference type="RefSeq" id="WP_043382918.1">
    <property type="nucleotide sequence ID" value="NZ_KN039947.1"/>
</dbReference>
<dbReference type="CDD" id="cd08414">
    <property type="entry name" value="PBP2_LTTR_aromatics_like"/>
    <property type="match status" value="1"/>
</dbReference>
<dbReference type="Proteomes" id="UP000029095">
    <property type="component" value="Unassembled WGS sequence"/>
</dbReference>
<comment type="similarity">
    <text evidence="1">Belongs to the LysR transcriptional regulatory family.</text>
</comment>
<dbReference type="Pfam" id="PF03466">
    <property type="entry name" value="LysR_substrate"/>
    <property type="match status" value="1"/>
</dbReference>
<keyword evidence="3" id="KW-0238">DNA-binding</keyword>
<keyword evidence="2" id="KW-0805">Transcription regulation</keyword>
<dbReference type="SUPFAM" id="SSF53850">
    <property type="entry name" value="Periplasmic binding protein-like II"/>
    <property type="match status" value="1"/>
</dbReference>
<dbReference type="GO" id="GO:0003677">
    <property type="term" value="F:DNA binding"/>
    <property type="evidence" value="ECO:0007669"/>
    <property type="project" value="UniProtKB-KW"/>
</dbReference>
<reference evidence="6 7" key="1">
    <citation type="submission" date="2014-05" db="EMBL/GenBank/DDBJ databases">
        <title>Complete genome sequence of the Streptomyces mutabilis TRM45540.</title>
        <authorList>
            <person name="Luo X."/>
            <person name="Zhang L."/>
        </authorList>
    </citation>
    <scope>NUCLEOTIDE SEQUENCE [LARGE SCALE GENOMIC DNA]</scope>
    <source>
        <strain evidence="6 7">TRM45540</strain>
    </source>
</reference>
<protein>
    <submittedName>
        <fullName evidence="6">LysR family transcriptional regulator</fullName>
    </submittedName>
</protein>
<dbReference type="PRINTS" id="PR00039">
    <property type="entry name" value="HTHLYSR"/>
</dbReference>
<dbReference type="InterPro" id="IPR005119">
    <property type="entry name" value="LysR_subst-bd"/>
</dbReference>
<keyword evidence="7" id="KW-1185">Reference proteome</keyword>
<proteinExistence type="inferred from homology"/>
<dbReference type="HOGENOM" id="CLU_039613_6_4_11"/>
<evidence type="ECO:0000256" key="1">
    <source>
        <dbReference type="ARBA" id="ARBA00009437"/>
    </source>
</evidence>
<organism evidence="6 7">
    <name type="scientific">Streptomyces mutabilis</name>
    <dbReference type="NCBI Taxonomy" id="67332"/>
    <lineage>
        <taxon>Bacteria</taxon>
        <taxon>Bacillati</taxon>
        <taxon>Actinomycetota</taxon>
        <taxon>Actinomycetes</taxon>
        <taxon>Kitasatosporales</taxon>
        <taxon>Streptomycetaceae</taxon>
        <taxon>Streptomyces</taxon>
    </lineage>
</organism>
<keyword evidence="4" id="KW-0804">Transcription</keyword>
<dbReference type="EMBL" id="JNFQ01000002">
    <property type="protein sequence ID" value="KFG72886.1"/>
    <property type="molecule type" value="Genomic_DNA"/>
</dbReference>
<dbReference type="InterPro" id="IPR036390">
    <property type="entry name" value="WH_DNA-bd_sf"/>
</dbReference>
<dbReference type="PANTHER" id="PTHR30346:SF0">
    <property type="entry name" value="HCA OPERON TRANSCRIPTIONAL ACTIVATOR HCAR"/>
    <property type="match status" value="1"/>
</dbReference>
<dbReference type="Pfam" id="PF00126">
    <property type="entry name" value="HTH_1"/>
    <property type="match status" value="1"/>
</dbReference>
<accession>A0A086MVG8</accession>
<dbReference type="FunFam" id="1.10.10.10:FF:000001">
    <property type="entry name" value="LysR family transcriptional regulator"/>
    <property type="match status" value="1"/>
</dbReference>
<evidence type="ECO:0000259" key="5">
    <source>
        <dbReference type="PROSITE" id="PS50931"/>
    </source>
</evidence>
<dbReference type="Gene3D" id="3.40.190.10">
    <property type="entry name" value="Periplasmic binding protein-like II"/>
    <property type="match status" value="2"/>
</dbReference>
<evidence type="ECO:0000313" key="6">
    <source>
        <dbReference type="EMBL" id="KFG72886.1"/>
    </source>
</evidence>
<evidence type="ECO:0000256" key="4">
    <source>
        <dbReference type="ARBA" id="ARBA00023163"/>
    </source>
</evidence>
<gene>
    <name evidence="6" type="ORF">FM21_18650</name>
</gene>
<dbReference type="PANTHER" id="PTHR30346">
    <property type="entry name" value="TRANSCRIPTIONAL DUAL REGULATOR HCAR-RELATED"/>
    <property type="match status" value="1"/>
</dbReference>
<sequence length="314" mass="33955">MDLRDLEAFVAVAEELHFGRAAIRLHVAQPPLSNRIRRLESELHLQLFERSTRTVTLTDAGNRLLDPARRTLRQAAATAEVAASIASGEEGRVRTGFAGASSQRLLPVLATAVREAHPRIELVLKSQTYVYTALEELLSGELDLAFVRLPIPHPELSFRAVEVEELICALPADHRLAERERLRLGELAQEDFVSLPPDQGSMLQATMVSLCHGAGFRPRITLHAPDSSTVLALVAAGAGVTITLSSVRPVQSVGIVYRPLEAIRPSHLISALAWRTDNPSPALTRVVDVSRQALPTPDLDAAGINASSIGIGQV</sequence>